<evidence type="ECO:0000256" key="2">
    <source>
        <dbReference type="ARBA" id="ARBA00012247"/>
    </source>
</evidence>
<dbReference type="Pfam" id="PF03009">
    <property type="entry name" value="GDPD"/>
    <property type="match status" value="1"/>
</dbReference>
<accession>A0A501PR75</accession>
<dbReference type="InterPro" id="IPR017946">
    <property type="entry name" value="PLC-like_Pdiesterase_TIM-brl"/>
</dbReference>
<name>A0A501PR75_9PROT</name>
<dbReference type="Gene3D" id="3.20.20.190">
    <property type="entry name" value="Phosphatidylinositol (PI) phosphodiesterase"/>
    <property type="match status" value="1"/>
</dbReference>
<proteinExistence type="inferred from homology"/>
<dbReference type="PROSITE" id="PS51704">
    <property type="entry name" value="GP_PDE"/>
    <property type="match status" value="1"/>
</dbReference>
<keyword evidence="10" id="KW-1185">Reference proteome</keyword>
<evidence type="ECO:0000256" key="5">
    <source>
        <dbReference type="ARBA" id="ARBA00022801"/>
    </source>
</evidence>
<dbReference type="Proteomes" id="UP000319148">
    <property type="component" value="Unassembled WGS sequence"/>
</dbReference>
<keyword evidence="5" id="KW-0378">Hydrolase</keyword>
<keyword evidence="4" id="KW-0319">Glycerol metabolism</keyword>
<evidence type="ECO:0000313" key="9">
    <source>
        <dbReference type="EMBL" id="TPD62582.1"/>
    </source>
</evidence>
<sequence>MIKYGAVILSLLWSLTSMSNAADAVPTLTGEKPVIIAHRGASGYRPEHTLASYKLAIEMGADYIEPDLVMTKDGVMVARHDRYLGTTTDVADHPEFADRRREDSRTGRDRHEGLEWFVEDFTLAEIKTLRARQVWDSRPKQFDGKFEIPTFEEILELVQQVKTATGRTVGIYPETKAPGYFKSIGLDFEAPLLAMLKKYGYDSAEDKIFIQSFEPEILESLNQKTGMKLIMLLWPDDMKVMVPNYDLDYVAAFADGIGPLKFMLLNEQGQDNGLVKQAHALGLEVHPYTFRNDQLPEQFATPQAEYEHYFRMGVDGLFSDFSDTALAVRDRLY</sequence>
<organism evidence="9 10">
    <name type="scientific">Emcibacter nanhaiensis</name>
    <dbReference type="NCBI Taxonomy" id="1505037"/>
    <lineage>
        <taxon>Bacteria</taxon>
        <taxon>Pseudomonadati</taxon>
        <taxon>Pseudomonadota</taxon>
        <taxon>Alphaproteobacteria</taxon>
        <taxon>Emcibacterales</taxon>
        <taxon>Emcibacteraceae</taxon>
        <taxon>Emcibacter</taxon>
    </lineage>
</organism>
<dbReference type="PANTHER" id="PTHR43620:SF7">
    <property type="entry name" value="GLYCEROPHOSPHODIESTER PHOSPHODIESTERASE GDPD5-RELATED"/>
    <property type="match status" value="1"/>
</dbReference>
<evidence type="ECO:0000256" key="1">
    <source>
        <dbReference type="ARBA" id="ARBA00007277"/>
    </source>
</evidence>
<evidence type="ECO:0000259" key="8">
    <source>
        <dbReference type="PROSITE" id="PS51704"/>
    </source>
</evidence>
<keyword evidence="3 7" id="KW-0732">Signal</keyword>
<comment type="caution">
    <text evidence="9">The sequence shown here is derived from an EMBL/GenBank/DDBJ whole genome shotgun (WGS) entry which is preliminary data.</text>
</comment>
<dbReference type="GO" id="GO:0042597">
    <property type="term" value="C:periplasmic space"/>
    <property type="evidence" value="ECO:0007669"/>
    <property type="project" value="TreeGrafter"/>
</dbReference>
<evidence type="ECO:0000313" key="10">
    <source>
        <dbReference type="Proteomes" id="UP000319148"/>
    </source>
</evidence>
<feature type="chain" id="PRO_5021225269" description="glycerophosphodiester phosphodiesterase" evidence="7">
    <location>
        <begin position="22"/>
        <end position="333"/>
    </location>
</feature>
<feature type="signal peptide" evidence="7">
    <location>
        <begin position="1"/>
        <end position="21"/>
    </location>
</feature>
<dbReference type="SUPFAM" id="SSF51695">
    <property type="entry name" value="PLC-like phosphodiesterases"/>
    <property type="match status" value="1"/>
</dbReference>
<dbReference type="AlphaFoldDB" id="A0A501PR75"/>
<dbReference type="GO" id="GO:0006071">
    <property type="term" value="P:glycerol metabolic process"/>
    <property type="evidence" value="ECO:0007669"/>
    <property type="project" value="UniProtKB-KW"/>
</dbReference>
<dbReference type="PANTHER" id="PTHR43620">
    <property type="entry name" value="GLYCEROPHOSPHORYL DIESTER PHOSPHODIESTERASE"/>
    <property type="match status" value="1"/>
</dbReference>
<dbReference type="GO" id="GO:0008889">
    <property type="term" value="F:glycerophosphodiester phosphodiesterase activity"/>
    <property type="evidence" value="ECO:0007669"/>
    <property type="project" value="UniProtKB-EC"/>
</dbReference>
<reference evidence="10" key="1">
    <citation type="submission" date="2019-06" db="EMBL/GenBank/DDBJ databases">
        <title>The complete genome of Emcibacter congregatus ZYLT.</title>
        <authorList>
            <person name="Zhao Z."/>
        </authorList>
    </citation>
    <scope>NUCLEOTIDE SEQUENCE [LARGE SCALE GENOMIC DNA]</scope>
    <source>
        <strain evidence="10">MCCC 1A06723</strain>
    </source>
</reference>
<evidence type="ECO:0000256" key="7">
    <source>
        <dbReference type="SAM" id="SignalP"/>
    </source>
</evidence>
<protein>
    <recommendedName>
        <fullName evidence="2">glycerophosphodiester phosphodiesterase</fullName>
        <ecNumber evidence="2">3.1.4.46</ecNumber>
    </recommendedName>
</protein>
<evidence type="ECO:0000256" key="3">
    <source>
        <dbReference type="ARBA" id="ARBA00022729"/>
    </source>
</evidence>
<dbReference type="GO" id="GO:0006629">
    <property type="term" value="P:lipid metabolic process"/>
    <property type="evidence" value="ECO:0007669"/>
    <property type="project" value="InterPro"/>
</dbReference>
<dbReference type="EMBL" id="VFIY01000004">
    <property type="protein sequence ID" value="TPD62582.1"/>
    <property type="molecule type" value="Genomic_DNA"/>
</dbReference>
<comment type="similarity">
    <text evidence="1">Belongs to the glycerophosphoryl diester phosphodiesterase family.</text>
</comment>
<evidence type="ECO:0000256" key="6">
    <source>
        <dbReference type="ARBA" id="ARBA00047512"/>
    </source>
</evidence>
<dbReference type="InterPro" id="IPR030395">
    <property type="entry name" value="GP_PDE_dom"/>
</dbReference>
<dbReference type="OrthoDB" id="9795622at2"/>
<dbReference type="EC" id="3.1.4.46" evidence="2"/>
<comment type="catalytic activity">
    <reaction evidence="6">
        <text>a sn-glycero-3-phosphodiester + H2O = an alcohol + sn-glycerol 3-phosphate + H(+)</text>
        <dbReference type="Rhea" id="RHEA:12969"/>
        <dbReference type="ChEBI" id="CHEBI:15377"/>
        <dbReference type="ChEBI" id="CHEBI:15378"/>
        <dbReference type="ChEBI" id="CHEBI:30879"/>
        <dbReference type="ChEBI" id="CHEBI:57597"/>
        <dbReference type="ChEBI" id="CHEBI:83408"/>
        <dbReference type="EC" id="3.1.4.46"/>
    </reaction>
</comment>
<evidence type="ECO:0000256" key="4">
    <source>
        <dbReference type="ARBA" id="ARBA00022798"/>
    </source>
</evidence>
<feature type="domain" description="GP-PDE" evidence="8">
    <location>
        <begin position="33"/>
        <end position="329"/>
    </location>
</feature>
<gene>
    <name evidence="9" type="ORF">FIV46_00425</name>
</gene>